<proteinExistence type="predicted"/>
<name>A0A0R1GI33_9LACO</name>
<feature type="transmembrane region" description="Helical" evidence="1">
    <location>
        <begin position="100"/>
        <end position="119"/>
    </location>
</feature>
<keyword evidence="1" id="KW-0812">Transmembrane</keyword>
<dbReference type="STRING" id="357278.IV61_GL002314"/>
<feature type="transmembrane region" description="Helical" evidence="1">
    <location>
        <begin position="283"/>
        <end position="303"/>
    </location>
</feature>
<protein>
    <submittedName>
        <fullName evidence="2">Uncharacterized protein</fullName>
    </submittedName>
</protein>
<dbReference type="RefSeq" id="WP_020088958.1">
    <property type="nucleotide sequence ID" value="NZ_AZCZ01000064.1"/>
</dbReference>
<dbReference type="EMBL" id="AZCZ01000064">
    <property type="protein sequence ID" value="KRK33577.1"/>
    <property type="molecule type" value="Genomic_DNA"/>
</dbReference>
<dbReference type="AlphaFoldDB" id="A0A0R1GI33"/>
<feature type="transmembrane region" description="Helical" evidence="1">
    <location>
        <begin position="72"/>
        <end position="94"/>
    </location>
</feature>
<accession>A0A0R1GI33</accession>
<feature type="transmembrane region" description="Helical" evidence="1">
    <location>
        <begin position="195"/>
        <end position="215"/>
    </location>
</feature>
<feature type="transmembrane region" description="Helical" evidence="1">
    <location>
        <begin position="131"/>
        <end position="149"/>
    </location>
</feature>
<comment type="caution">
    <text evidence="2">The sequence shown here is derived from an EMBL/GenBank/DDBJ whole genome shotgun (WGS) entry which is preliminary data.</text>
</comment>
<evidence type="ECO:0000256" key="1">
    <source>
        <dbReference type="SAM" id="Phobius"/>
    </source>
</evidence>
<feature type="transmembrane region" description="Helical" evidence="1">
    <location>
        <begin position="12"/>
        <end position="31"/>
    </location>
</feature>
<dbReference type="Proteomes" id="UP000051176">
    <property type="component" value="Unassembled WGS sequence"/>
</dbReference>
<feature type="transmembrane region" description="Helical" evidence="1">
    <location>
        <begin position="384"/>
        <end position="405"/>
    </location>
</feature>
<dbReference type="PATRIC" id="fig|1267003.4.peg.2148"/>
<keyword evidence="1" id="KW-1133">Transmembrane helix</keyword>
<dbReference type="OrthoDB" id="2326682at2"/>
<feature type="transmembrane region" description="Helical" evidence="1">
    <location>
        <begin position="255"/>
        <end position="277"/>
    </location>
</feature>
<organism evidence="2 3">
    <name type="scientific">Levilactobacillus parabrevis ATCC 53295</name>
    <dbReference type="NCBI Taxonomy" id="1267003"/>
    <lineage>
        <taxon>Bacteria</taxon>
        <taxon>Bacillati</taxon>
        <taxon>Bacillota</taxon>
        <taxon>Bacilli</taxon>
        <taxon>Lactobacillales</taxon>
        <taxon>Lactobacillaceae</taxon>
        <taxon>Levilactobacillus</taxon>
    </lineage>
</organism>
<keyword evidence="1" id="KW-0472">Membrane</keyword>
<dbReference type="eggNOG" id="ENOG5030GBR">
    <property type="taxonomic scope" value="Bacteria"/>
</dbReference>
<keyword evidence="3" id="KW-1185">Reference proteome</keyword>
<feature type="transmembrane region" description="Helical" evidence="1">
    <location>
        <begin position="324"/>
        <end position="347"/>
    </location>
</feature>
<reference evidence="2 3" key="1">
    <citation type="journal article" date="2015" name="Genome Announc.">
        <title>Expanding the biotechnology potential of lactobacilli through comparative genomics of 213 strains and associated genera.</title>
        <authorList>
            <person name="Sun Z."/>
            <person name="Harris H.M."/>
            <person name="McCann A."/>
            <person name="Guo C."/>
            <person name="Argimon S."/>
            <person name="Zhang W."/>
            <person name="Yang X."/>
            <person name="Jeffery I.B."/>
            <person name="Cooney J.C."/>
            <person name="Kagawa T.F."/>
            <person name="Liu W."/>
            <person name="Song Y."/>
            <person name="Salvetti E."/>
            <person name="Wrobel A."/>
            <person name="Rasinkangas P."/>
            <person name="Parkhill J."/>
            <person name="Rea M.C."/>
            <person name="O'Sullivan O."/>
            <person name="Ritari J."/>
            <person name="Douillard F.P."/>
            <person name="Paul Ross R."/>
            <person name="Yang R."/>
            <person name="Briner A.E."/>
            <person name="Felis G.E."/>
            <person name="de Vos W.M."/>
            <person name="Barrangou R."/>
            <person name="Klaenhammer T.R."/>
            <person name="Caufield P.W."/>
            <person name="Cui Y."/>
            <person name="Zhang H."/>
            <person name="O'Toole P.W."/>
        </authorList>
    </citation>
    <scope>NUCLEOTIDE SEQUENCE [LARGE SCALE GENOMIC DNA]</scope>
    <source>
        <strain evidence="2 3">ATCC 53295</strain>
    </source>
</reference>
<evidence type="ECO:0000313" key="3">
    <source>
        <dbReference type="Proteomes" id="UP000051176"/>
    </source>
</evidence>
<feature type="transmembrane region" description="Helical" evidence="1">
    <location>
        <begin position="155"/>
        <end position="174"/>
    </location>
</feature>
<feature type="transmembrane region" description="Helical" evidence="1">
    <location>
        <begin position="417"/>
        <end position="436"/>
    </location>
</feature>
<feature type="transmembrane region" description="Helical" evidence="1">
    <location>
        <begin position="43"/>
        <end position="60"/>
    </location>
</feature>
<evidence type="ECO:0000313" key="2">
    <source>
        <dbReference type="EMBL" id="KRK33577.1"/>
    </source>
</evidence>
<sequence>MTRLKQSGIDFSVGTLNFLANIGIILPYVLILAKWQQTQSETYLIALVAFYISRAASIFYTKRLNLRASTYLILSLTLGAAGSLIFAATAHLGWLIIGSLLWGYSAATIWPYFLTVKLHLTHTADFKMKRLYWLIFAGLALIIGADVLAKFSYTLTFTLLGILYLVALPGGLLLNNFTSDFYQESPRHVHGLSQTWRWVLSVVFFGVIAVLTTLRKAAINIPSWLILTIIGIALVILIIELIADWHVLPRYKMRLLNRGFLVSMVLLFNSFFAYFYLGKAGMYAVFAVYLLGFEMGFTLFNLLGHHDARRARYDSLISLMVGQVLLLIPWVGSYLLGLLLITLYVGYDNPTLNETLYGLDSIDTDSAIIHKYRFSTYGGLLCQLVMFGLLMAVSAVAGLSLLDFFKPSDTGNFDLYFYGLSWPLVIVSLIISVGNLRSKSPATVKTQSE</sequence>
<feature type="transmembrane region" description="Helical" evidence="1">
    <location>
        <begin position="221"/>
        <end position="243"/>
    </location>
</feature>
<gene>
    <name evidence="2" type="ORF">FD07_GL002039</name>
</gene>